<sequence>MERELIIQDFKIAGSFWMRLKGLMFSKSLAKNQGILFLNCSRVHTFFMKFDICVIYLDKDFNIIFHEILKPGKLGNKIKDTKHLIEASIEVVPYIKHMTKVVLRMEEIDND</sequence>
<organism evidence="1 2">
    <name type="scientific">Tissierella praeacuta DSM 18095</name>
    <dbReference type="NCBI Taxonomy" id="1123404"/>
    <lineage>
        <taxon>Bacteria</taxon>
        <taxon>Bacillati</taxon>
        <taxon>Bacillota</taxon>
        <taxon>Tissierellia</taxon>
        <taxon>Tissierellales</taxon>
        <taxon>Tissierellaceae</taxon>
        <taxon>Tissierella</taxon>
    </lineage>
</organism>
<evidence type="ECO:0000313" key="1">
    <source>
        <dbReference type="EMBL" id="SHE93577.1"/>
    </source>
</evidence>
<dbReference type="STRING" id="1123404.SAMN02745784_02287"/>
<accession>A0A1M4XIU3</accession>
<dbReference type="EMBL" id="FQTY01000011">
    <property type="protein sequence ID" value="SHE93577.1"/>
    <property type="molecule type" value="Genomic_DNA"/>
</dbReference>
<dbReference type="AlphaFoldDB" id="A0A1M4XIU3"/>
<name>A0A1M4XIU3_9FIRM</name>
<dbReference type="Pfam" id="PF02643">
    <property type="entry name" value="DUF192"/>
    <property type="match status" value="1"/>
</dbReference>
<dbReference type="RefSeq" id="WP_200778204.1">
    <property type="nucleotide sequence ID" value="NZ_FQTY01000011.1"/>
</dbReference>
<proteinExistence type="predicted"/>
<evidence type="ECO:0000313" key="2">
    <source>
        <dbReference type="Proteomes" id="UP000184114"/>
    </source>
</evidence>
<gene>
    <name evidence="1" type="ORF">SAMN02745784_02287</name>
</gene>
<dbReference type="InterPro" id="IPR038695">
    <property type="entry name" value="Saro_0823-like_sf"/>
</dbReference>
<dbReference type="Gene3D" id="2.60.120.1140">
    <property type="entry name" value="Protein of unknown function DUF192"/>
    <property type="match status" value="1"/>
</dbReference>
<keyword evidence="2" id="KW-1185">Reference proteome</keyword>
<protein>
    <recommendedName>
        <fullName evidence="3">DUF192 domain-containing protein</fullName>
    </recommendedName>
</protein>
<dbReference type="Proteomes" id="UP000184114">
    <property type="component" value="Unassembled WGS sequence"/>
</dbReference>
<dbReference type="GeneID" id="90995352"/>
<evidence type="ECO:0008006" key="3">
    <source>
        <dbReference type="Google" id="ProtNLM"/>
    </source>
</evidence>
<dbReference type="InterPro" id="IPR003795">
    <property type="entry name" value="DUF192"/>
</dbReference>
<reference evidence="2" key="1">
    <citation type="submission" date="2016-11" db="EMBL/GenBank/DDBJ databases">
        <authorList>
            <person name="Varghese N."/>
            <person name="Submissions S."/>
        </authorList>
    </citation>
    <scope>NUCLEOTIDE SEQUENCE [LARGE SCALE GENOMIC DNA]</scope>
    <source>
        <strain evidence="2">DSM 18095</strain>
    </source>
</reference>